<evidence type="ECO:0000256" key="2">
    <source>
        <dbReference type="ARBA" id="ARBA00005194"/>
    </source>
</evidence>
<dbReference type="EMBL" id="LVJN01000020">
    <property type="protein sequence ID" value="OSM01865.1"/>
    <property type="molecule type" value="Genomic_DNA"/>
</dbReference>
<dbReference type="Gene3D" id="2.40.50.100">
    <property type="match status" value="1"/>
</dbReference>
<evidence type="ECO:0000256" key="6">
    <source>
        <dbReference type="ARBA" id="ARBA00023098"/>
    </source>
</evidence>
<sequence length="184" mass="19249">MNNDNAAARRGIEKRKVSGESGMDLKEIRQLVKMLEGTDVSEIEVERDGAKVRVARALGPAPGTTMVAMAPPAAAPMPAYAPAAPAAMGAPVDDGAGSHAAAFPNATAVTSPMVGTYYKSPSPDAAPFVKEGDVVEKGQTLCIIEAMKLMNEIEAEQSGRIVKILVDNATPVEFGEELFLIEPV</sequence>
<keyword evidence="13" id="KW-1185">Reference proteome</keyword>
<dbReference type="InterPro" id="IPR011053">
    <property type="entry name" value="Single_hybrid_motif"/>
</dbReference>
<evidence type="ECO:0000256" key="10">
    <source>
        <dbReference type="SAM" id="MobiDB-lite"/>
    </source>
</evidence>
<dbReference type="InterPro" id="IPR000089">
    <property type="entry name" value="Biotin_lipoyl"/>
</dbReference>
<comment type="caution">
    <text evidence="12">The sequence shown here is derived from an EMBL/GenBank/DDBJ whole genome shotgun (WGS) entry which is preliminary data.</text>
</comment>
<dbReference type="Pfam" id="PF00364">
    <property type="entry name" value="Biotin_lipoyl"/>
    <property type="match status" value="1"/>
</dbReference>
<dbReference type="InterPro" id="IPR050709">
    <property type="entry name" value="Biotin_Carboxyl_Carrier/Decarb"/>
</dbReference>
<evidence type="ECO:0000313" key="13">
    <source>
        <dbReference type="Proteomes" id="UP000194003"/>
    </source>
</evidence>
<feature type="region of interest" description="Disordered" evidence="10">
    <location>
        <begin position="1"/>
        <end position="21"/>
    </location>
</feature>
<dbReference type="InterPro" id="IPR001249">
    <property type="entry name" value="AcCoA_biotinCC"/>
</dbReference>
<dbReference type="PANTHER" id="PTHR45266:SF3">
    <property type="entry name" value="OXALOACETATE DECARBOXYLASE ALPHA CHAIN"/>
    <property type="match status" value="1"/>
</dbReference>
<dbReference type="PRINTS" id="PR01071">
    <property type="entry name" value="ACOABIOTINCC"/>
</dbReference>
<organism evidence="12 13">
    <name type="scientific">Magnetofaba australis IT-1</name>
    <dbReference type="NCBI Taxonomy" id="1434232"/>
    <lineage>
        <taxon>Bacteria</taxon>
        <taxon>Pseudomonadati</taxon>
        <taxon>Pseudomonadota</taxon>
        <taxon>Magnetococcia</taxon>
        <taxon>Magnetococcales</taxon>
        <taxon>Magnetococcaceae</taxon>
        <taxon>Magnetofaba</taxon>
    </lineage>
</organism>
<protein>
    <recommendedName>
        <fullName evidence="3 9">Biotin carboxyl carrier protein of acetyl-CoA carboxylase</fullName>
    </recommendedName>
</protein>
<dbReference type="PANTHER" id="PTHR45266">
    <property type="entry name" value="OXALOACETATE DECARBOXYLASE ALPHA CHAIN"/>
    <property type="match status" value="1"/>
</dbReference>
<evidence type="ECO:0000256" key="7">
    <source>
        <dbReference type="ARBA" id="ARBA00023160"/>
    </source>
</evidence>
<dbReference type="SUPFAM" id="SSF51230">
    <property type="entry name" value="Single hybrid motif"/>
    <property type="match status" value="1"/>
</dbReference>
<dbReference type="PROSITE" id="PS50968">
    <property type="entry name" value="BIOTINYL_LIPOYL"/>
    <property type="match status" value="1"/>
</dbReference>
<keyword evidence="4 9" id="KW-0444">Lipid biosynthesis</keyword>
<evidence type="ECO:0000313" key="12">
    <source>
        <dbReference type="EMBL" id="OSM01865.1"/>
    </source>
</evidence>
<keyword evidence="5 9" id="KW-0276">Fatty acid metabolism</keyword>
<dbReference type="PROSITE" id="PS00188">
    <property type="entry name" value="BIOTIN"/>
    <property type="match status" value="1"/>
</dbReference>
<dbReference type="CDD" id="cd06850">
    <property type="entry name" value="biotinyl_domain"/>
    <property type="match status" value="1"/>
</dbReference>
<dbReference type="GO" id="GO:0003989">
    <property type="term" value="F:acetyl-CoA carboxylase activity"/>
    <property type="evidence" value="ECO:0007669"/>
    <property type="project" value="InterPro"/>
</dbReference>
<keyword evidence="6 9" id="KW-0443">Lipid metabolism</keyword>
<keyword evidence="7 9" id="KW-0275">Fatty acid biosynthesis</keyword>
<feature type="compositionally biased region" description="Basic and acidic residues" evidence="10">
    <location>
        <begin position="10"/>
        <end position="21"/>
    </location>
</feature>
<evidence type="ECO:0000256" key="4">
    <source>
        <dbReference type="ARBA" id="ARBA00022516"/>
    </source>
</evidence>
<dbReference type="Proteomes" id="UP000194003">
    <property type="component" value="Unassembled WGS sequence"/>
</dbReference>
<dbReference type="GO" id="GO:0009317">
    <property type="term" value="C:acetyl-CoA carboxylase complex"/>
    <property type="evidence" value="ECO:0007669"/>
    <property type="project" value="InterPro"/>
</dbReference>
<evidence type="ECO:0000256" key="5">
    <source>
        <dbReference type="ARBA" id="ARBA00022832"/>
    </source>
</evidence>
<comment type="function">
    <text evidence="1 9">This protein is a component of the acetyl coenzyme A carboxylase complex; first, biotin carboxylase catalyzes the carboxylation of the carrier protein and then the transcarboxylase transfers the carboxyl group to form malonyl-CoA.</text>
</comment>
<evidence type="ECO:0000256" key="8">
    <source>
        <dbReference type="ARBA" id="ARBA00023267"/>
    </source>
</evidence>
<reference evidence="12 13" key="1">
    <citation type="journal article" date="2016" name="BMC Genomics">
        <title>Combined genomic and structural analyses of a cultured magnetotactic bacterium reveals its niche adaptation to a dynamic environment.</title>
        <authorList>
            <person name="Araujo A.C."/>
            <person name="Morillo V."/>
            <person name="Cypriano J."/>
            <person name="Teixeira L.C."/>
            <person name="Leao P."/>
            <person name="Lyra S."/>
            <person name="Almeida L.G."/>
            <person name="Bazylinski D.A."/>
            <person name="Vasconcellos A.T."/>
            <person name="Abreu F."/>
            <person name="Lins U."/>
        </authorList>
    </citation>
    <scope>NUCLEOTIDE SEQUENCE [LARGE SCALE GENOMIC DNA]</scope>
    <source>
        <strain evidence="12 13">IT-1</strain>
    </source>
</reference>
<name>A0A1Y2K497_9PROT</name>
<dbReference type="GO" id="GO:0006633">
    <property type="term" value="P:fatty acid biosynthetic process"/>
    <property type="evidence" value="ECO:0007669"/>
    <property type="project" value="UniProtKB-UniPathway"/>
</dbReference>
<dbReference type="InterPro" id="IPR001882">
    <property type="entry name" value="Biotin_BS"/>
</dbReference>
<feature type="domain" description="Lipoyl-binding" evidence="11">
    <location>
        <begin position="100"/>
        <end position="182"/>
    </location>
</feature>
<dbReference type="FunFam" id="2.40.50.100:FF:000003">
    <property type="entry name" value="Acetyl-CoA carboxylase biotin carboxyl carrier protein"/>
    <property type="match status" value="1"/>
</dbReference>
<dbReference type="NCBIfam" id="TIGR00531">
    <property type="entry name" value="BCCP"/>
    <property type="match status" value="1"/>
</dbReference>
<dbReference type="RefSeq" id="WP_198947913.1">
    <property type="nucleotide sequence ID" value="NZ_LVJN01000020.1"/>
</dbReference>
<comment type="pathway">
    <text evidence="2 9">Lipid metabolism; fatty acid biosynthesis.</text>
</comment>
<evidence type="ECO:0000256" key="3">
    <source>
        <dbReference type="ARBA" id="ARBA00017562"/>
    </source>
</evidence>
<evidence type="ECO:0000259" key="11">
    <source>
        <dbReference type="PROSITE" id="PS50968"/>
    </source>
</evidence>
<dbReference type="UniPathway" id="UPA00094"/>
<evidence type="ECO:0000256" key="1">
    <source>
        <dbReference type="ARBA" id="ARBA00003761"/>
    </source>
</evidence>
<gene>
    <name evidence="12" type="ORF">MAIT1_01916</name>
</gene>
<evidence type="ECO:0000256" key="9">
    <source>
        <dbReference type="RuleBase" id="RU364072"/>
    </source>
</evidence>
<dbReference type="STRING" id="1434232.MAIT1_01916"/>
<proteinExistence type="predicted"/>
<accession>A0A1Y2K497</accession>
<dbReference type="AlphaFoldDB" id="A0A1Y2K497"/>
<keyword evidence="8 9" id="KW-0092">Biotin</keyword>